<dbReference type="PANTHER" id="PTHR42923:SF17">
    <property type="entry name" value="AMINE OXIDASE DOMAIN-CONTAINING PROTEIN"/>
    <property type="match status" value="1"/>
</dbReference>
<dbReference type="Gene3D" id="3.50.50.60">
    <property type="entry name" value="FAD/NAD(P)-binding domain"/>
    <property type="match status" value="1"/>
</dbReference>
<dbReference type="InterPro" id="IPR050464">
    <property type="entry name" value="Zeta_carotene_desat/Oxidored"/>
</dbReference>
<accession>A0A318STZ3</accession>
<dbReference type="Pfam" id="PF01593">
    <property type="entry name" value="Amino_oxidase"/>
    <property type="match status" value="1"/>
</dbReference>
<dbReference type="Gene3D" id="1.10.3110.10">
    <property type="entry name" value="protoporphyrinogen ix oxidase, domain 3"/>
    <property type="match status" value="1"/>
</dbReference>
<dbReference type="SUPFAM" id="SSF51905">
    <property type="entry name" value="FAD/NAD(P)-binding domain"/>
    <property type="match status" value="1"/>
</dbReference>
<dbReference type="InterPro" id="IPR036188">
    <property type="entry name" value="FAD/NAD-bd_sf"/>
</dbReference>
<organism evidence="2 3">
    <name type="scientific">Pseudoroseicyclus aestuarii</name>
    <dbReference type="NCBI Taxonomy" id="1795041"/>
    <lineage>
        <taxon>Bacteria</taxon>
        <taxon>Pseudomonadati</taxon>
        <taxon>Pseudomonadota</taxon>
        <taxon>Alphaproteobacteria</taxon>
        <taxon>Rhodobacterales</taxon>
        <taxon>Paracoccaceae</taxon>
        <taxon>Pseudoroseicyclus</taxon>
    </lineage>
</organism>
<proteinExistence type="predicted"/>
<keyword evidence="3" id="KW-1185">Reference proteome</keyword>
<dbReference type="RefSeq" id="WP_110813956.1">
    <property type="nucleotide sequence ID" value="NZ_QJTE01000002.1"/>
</dbReference>
<dbReference type="GO" id="GO:0016491">
    <property type="term" value="F:oxidoreductase activity"/>
    <property type="evidence" value="ECO:0007669"/>
    <property type="project" value="InterPro"/>
</dbReference>
<dbReference type="EMBL" id="QJTE01000002">
    <property type="protein sequence ID" value="PYE84922.1"/>
    <property type="molecule type" value="Genomic_DNA"/>
</dbReference>
<gene>
    <name evidence="2" type="ORF">DFP88_102726</name>
</gene>
<dbReference type="Gene3D" id="3.90.660.20">
    <property type="entry name" value="Protoporphyrinogen oxidase, mitochondrial, domain 2"/>
    <property type="match status" value="1"/>
</dbReference>
<dbReference type="InterPro" id="IPR002937">
    <property type="entry name" value="Amino_oxidase"/>
</dbReference>
<reference evidence="2 3" key="1">
    <citation type="submission" date="2018-06" db="EMBL/GenBank/DDBJ databases">
        <title>Genomic Encyclopedia of Type Strains, Phase III (KMG-III): the genomes of soil and plant-associated and newly described type strains.</title>
        <authorList>
            <person name="Whitman W."/>
        </authorList>
    </citation>
    <scope>NUCLEOTIDE SEQUENCE [LARGE SCALE GENOMIC DNA]</scope>
    <source>
        <strain evidence="2 3">CECT 9025</strain>
    </source>
</reference>
<evidence type="ECO:0000259" key="1">
    <source>
        <dbReference type="Pfam" id="PF01593"/>
    </source>
</evidence>
<sequence length="426" mass="46447">MTITRRRIAVIGSGISGLGAAWLLGRQHEVTLIEAEDRLGGHARTRMAGPRGDQPVDTGFIVFNRVTYPHLCALFDALEVPVEPAGMSFGASIGGGQIEYGLAGLGALLAQPRNMADPRFLWMLRDILRFNAMAAKAASDPAMTTGELIARLGLGARFRDHYLLPLTGAIWSAPLEGMLEFPAQALIRFLQNHGLMSLRGQHQWYTVTGGSRSYVARLEAALRAQGTSIRTGCPVASVRRGPGGAEVTMRGARETFDEVVFATHSDDTLALLSDPTPQERRVLGAIRYRPNDMVLHSDPSVMPRRRAVWSSWVYSQEGAQSSPRIGLTYWMNALQPWLTEPLFVTLNSQRPIRPELVWDRAVLRHPVFDSAALSAQREAAAMNGQGATWFCGAWMRYGFHEDGLASAHAVADGIAARRAAAPLAAE</sequence>
<dbReference type="OrthoDB" id="20837at2"/>
<dbReference type="PANTHER" id="PTHR42923">
    <property type="entry name" value="PROTOPORPHYRINOGEN OXIDASE"/>
    <property type="match status" value="1"/>
</dbReference>
<evidence type="ECO:0000313" key="2">
    <source>
        <dbReference type="EMBL" id="PYE84922.1"/>
    </source>
</evidence>
<name>A0A318STZ3_9RHOB</name>
<comment type="caution">
    <text evidence="2">The sequence shown here is derived from an EMBL/GenBank/DDBJ whole genome shotgun (WGS) entry which is preliminary data.</text>
</comment>
<feature type="domain" description="Amine oxidase" evidence="1">
    <location>
        <begin position="15"/>
        <end position="288"/>
    </location>
</feature>
<evidence type="ECO:0000313" key="3">
    <source>
        <dbReference type="Proteomes" id="UP000248311"/>
    </source>
</evidence>
<dbReference type="AlphaFoldDB" id="A0A318STZ3"/>
<protein>
    <recommendedName>
        <fullName evidence="1">Amine oxidase domain-containing protein</fullName>
    </recommendedName>
</protein>
<dbReference type="Proteomes" id="UP000248311">
    <property type="component" value="Unassembled WGS sequence"/>
</dbReference>